<dbReference type="Proteomes" id="UP000653305">
    <property type="component" value="Unassembled WGS sequence"/>
</dbReference>
<evidence type="ECO:0000313" key="2">
    <source>
        <dbReference type="EMBL" id="GFQ08253.1"/>
    </source>
</evidence>
<protein>
    <submittedName>
        <fullName evidence="2">Uncharacterized protein</fullName>
    </submittedName>
</protein>
<accession>A0A830DC17</accession>
<dbReference type="EMBL" id="BMAC01003952">
    <property type="protein sequence ID" value="GFQ08253.1"/>
    <property type="molecule type" value="Genomic_DNA"/>
</dbReference>
<organism evidence="2 3">
    <name type="scientific">Phtheirospermum japonicum</name>
    <dbReference type="NCBI Taxonomy" id="374723"/>
    <lineage>
        <taxon>Eukaryota</taxon>
        <taxon>Viridiplantae</taxon>
        <taxon>Streptophyta</taxon>
        <taxon>Embryophyta</taxon>
        <taxon>Tracheophyta</taxon>
        <taxon>Spermatophyta</taxon>
        <taxon>Magnoliopsida</taxon>
        <taxon>eudicotyledons</taxon>
        <taxon>Gunneridae</taxon>
        <taxon>Pentapetalae</taxon>
        <taxon>asterids</taxon>
        <taxon>lamiids</taxon>
        <taxon>Lamiales</taxon>
        <taxon>Orobanchaceae</taxon>
        <taxon>Orobanchaceae incertae sedis</taxon>
        <taxon>Phtheirospermum</taxon>
    </lineage>
</organism>
<dbReference type="OrthoDB" id="906430at2759"/>
<dbReference type="PANTHER" id="PTHR36063">
    <property type="entry name" value="ARABIDOPSIS THALIANA GENOMIC DNA, CHROMOSOME 5, P1 CLONE:MOK16"/>
    <property type="match status" value="1"/>
</dbReference>
<evidence type="ECO:0000313" key="3">
    <source>
        <dbReference type="Proteomes" id="UP000653305"/>
    </source>
</evidence>
<keyword evidence="3" id="KW-1185">Reference proteome</keyword>
<dbReference type="AlphaFoldDB" id="A0A830DC17"/>
<dbReference type="PANTHER" id="PTHR36063:SF1">
    <property type="entry name" value="ARABIDOPSIS THALIANA GENOMIC DNA, CHROMOSOME 5, P1 CLONE:MOK16"/>
    <property type="match status" value="1"/>
</dbReference>
<comment type="caution">
    <text evidence="2">The sequence shown here is derived from an EMBL/GenBank/DDBJ whole genome shotgun (WGS) entry which is preliminary data.</text>
</comment>
<reference evidence="2" key="1">
    <citation type="submission" date="2020-07" db="EMBL/GenBank/DDBJ databases">
        <title>Ethylene signaling mediates host invasion by parasitic plants.</title>
        <authorList>
            <person name="Yoshida S."/>
        </authorList>
    </citation>
    <scope>NUCLEOTIDE SEQUENCE</scope>
    <source>
        <strain evidence="2">Okayama</strain>
    </source>
</reference>
<proteinExistence type="predicted"/>
<name>A0A830DC17_9LAMI</name>
<keyword evidence="1" id="KW-0472">Membrane</keyword>
<gene>
    <name evidence="2" type="ORF">PHJA_002969300</name>
</gene>
<keyword evidence="1" id="KW-1133">Transmembrane helix</keyword>
<feature type="transmembrane region" description="Helical" evidence="1">
    <location>
        <begin position="51"/>
        <end position="67"/>
    </location>
</feature>
<sequence length="73" mass="8340">MRKQISYIEYNWVEVVPSPLRYPHKASNAPKLETIAEEGSEKIDFASMMRAIYILPIVLSIGSYLLVNRLSVV</sequence>
<keyword evidence="1" id="KW-0812">Transmembrane</keyword>
<evidence type="ECO:0000256" key="1">
    <source>
        <dbReference type="SAM" id="Phobius"/>
    </source>
</evidence>